<dbReference type="NCBIfam" id="TIGR03438">
    <property type="entry name" value="egtD_ergothio"/>
    <property type="match status" value="1"/>
</dbReference>
<protein>
    <submittedName>
        <fullName evidence="4">L-histidine N(Alpha)-methyltransferase</fullName>
        <ecNumber evidence="4">2.1.1.44</ecNumber>
    </submittedName>
</protein>
<evidence type="ECO:0000256" key="2">
    <source>
        <dbReference type="ARBA" id="ARBA00022679"/>
    </source>
</evidence>
<evidence type="ECO:0000259" key="3">
    <source>
        <dbReference type="Pfam" id="PF10017"/>
    </source>
</evidence>
<dbReference type="PANTHER" id="PTHR43397">
    <property type="entry name" value="ERGOTHIONEINE BIOSYNTHESIS PROTEIN 1"/>
    <property type="match status" value="1"/>
</dbReference>
<dbReference type="PANTHER" id="PTHR43397:SF1">
    <property type="entry name" value="ERGOTHIONEINE BIOSYNTHESIS PROTEIN 1"/>
    <property type="match status" value="1"/>
</dbReference>
<sequence>MAATPAPQHLQPAFHYIDSGPVIQDSTTELLAGLQGKPRRINPKYFYDERGSQLFEQITQQPEYYPTRTEHAILQNHAHDIAQVLGTGRVLLEPGAGNCEKVRLLLEALQPVAYVPVDISGDFLCQAAARLADEYPWLGITALRADFTHLPSLPDGLPAAPRCLFYPGSTLGNFTRPEARAFLHHAARLVGANGRLLLGVDLHKDHRQLDAAYNDAAGVTAAFNLNVLSHLNQLLEADFDPAGFRHLAGYHRGYRRIEMYLQSRYVQRVRCAGEIVRLRRGERILTEYSCKYTHGGFERLARDAGLRISGCWQDSDGLFAVFALAPLCH</sequence>
<keyword evidence="2 4" id="KW-0808">Transferase</keyword>
<organism evidence="4 5">
    <name type="scientific">Alcanivorax quisquiliarum</name>
    <dbReference type="NCBI Taxonomy" id="2933565"/>
    <lineage>
        <taxon>Bacteria</taxon>
        <taxon>Pseudomonadati</taxon>
        <taxon>Pseudomonadota</taxon>
        <taxon>Gammaproteobacteria</taxon>
        <taxon>Oceanospirillales</taxon>
        <taxon>Alcanivoracaceae</taxon>
        <taxon>Alcanivorax</taxon>
    </lineage>
</organism>
<evidence type="ECO:0000313" key="4">
    <source>
        <dbReference type="EMBL" id="MCK0537616.1"/>
    </source>
</evidence>
<dbReference type="InterPro" id="IPR035094">
    <property type="entry name" value="EgtD"/>
</dbReference>
<accession>A0ABT0E6Z8</accession>
<keyword evidence="5" id="KW-1185">Reference proteome</keyword>
<evidence type="ECO:0000256" key="1">
    <source>
        <dbReference type="ARBA" id="ARBA00022603"/>
    </source>
</evidence>
<dbReference type="RefSeq" id="WP_246951384.1">
    <property type="nucleotide sequence ID" value="NZ_JALKII010000004.1"/>
</dbReference>
<name>A0ABT0E6Z8_9GAMM</name>
<dbReference type="EC" id="2.1.1.44" evidence="4"/>
<dbReference type="Gene3D" id="3.40.50.150">
    <property type="entry name" value="Vaccinia Virus protein VP39"/>
    <property type="match status" value="1"/>
</dbReference>
<dbReference type="InterPro" id="IPR017804">
    <property type="entry name" value="MeTrfase_EgtD-like"/>
</dbReference>
<proteinExistence type="predicted"/>
<dbReference type="InterPro" id="IPR029063">
    <property type="entry name" value="SAM-dependent_MTases_sf"/>
</dbReference>
<dbReference type="PIRSF" id="PIRSF018005">
    <property type="entry name" value="UCP018005"/>
    <property type="match status" value="1"/>
</dbReference>
<gene>
    <name evidence="4" type="primary">egtD</name>
    <name evidence="4" type="ORF">MU846_07830</name>
</gene>
<dbReference type="InterPro" id="IPR051128">
    <property type="entry name" value="EgtD_Methyltrsf_superfamily"/>
</dbReference>
<feature type="domain" description="Histidine-specific methyltransferase SAM-dependent" evidence="3">
    <location>
        <begin position="28"/>
        <end position="324"/>
    </location>
</feature>
<evidence type="ECO:0000313" key="5">
    <source>
        <dbReference type="Proteomes" id="UP001165524"/>
    </source>
</evidence>
<dbReference type="GO" id="GO:0032259">
    <property type="term" value="P:methylation"/>
    <property type="evidence" value="ECO:0007669"/>
    <property type="project" value="UniProtKB-KW"/>
</dbReference>
<keyword evidence="1 4" id="KW-0489">Methyltransferase</keyword>
<dbReference type="InterPro" id="IPR019257">
    <property type="entry name" value="MeTrfase_dom"/>
</dbReference>
<dbReference type="SUPFAM" id="SSF53335">
    <property type="entry name" value="S-adenosyl-L-methionine-dependent methyltransferases"/>
    <property type="match status" value="1"/>
</dbReference>
<dbReference type="Pfam" id="PF10017">
    <property type="entry name" value="Methyltransf_33"/>
    <property type="match status" value="1"/>
</dbReference>
<comment type="caution">
    <text evidence="4">The sequence shown here is derived from an EMBL/GenBank/DDBJ whole genome shotgun (WGS) entry which is preliminary data.</text>
</comment>
<reference evidence="4" key="1">
    <citation type="submission" date="2022-04" db="EMBL/GenBank/DDBJ databases">
        <title>Alcanivorax sp. CY1518 draft genome sequence.</title>
        <authorList>
            <person name="Zhao G."/>
            <person name="An M."/>
        </authorList>
    </citation>
    <scope>NUCLEOTIDE SEQUENCE</scope>
    <source>
        <strain evidence="4">CY1518</strain>
    </source>
</reference>
<dbReference type="GO" id="GO:0052706">
    <property type="term" value="F:L-histidine N(alpha)-methyltransferase activity"/>
    <property type="evidence" value="ECO:0007669"/>
    <property type="project" value="UniProtKB-EC"/>
</dbReference>
<dbReference type="Proteomes" id="UP001165524">
    <property type="component" value="Unassembled WGS sequence"/>
</dbReference>
<dbReference type="EMBL" id="JALKII010000004">
    <property type="protein sequence ID" value="MCK0537616.1"/>
    <property type="molecule type" value="Genomic_DNA"/>
</dbReference>